<proteinExistence type="predicted"/>
<sequence>MPQLIFRGVEIEDIKKISTKLVDDLEAIVECPRDYFTLEYIESLNIFDEREVPGYPFIEVKWFDRGQEVKDKVAKSIDDALKSEGYDNTDIFFTNLNENDYYENGKHF</sequence>
<dbReference type="SUPFAM" id="SSF55331">
    <property type="entry name" value="Tautomerase/MIF"/>
    <property type="match status" value="1"/>
</dbReference>
<accession>A0ABS4KJK4</accession>
<dbReference type="Pfam" id="PF08921">
    <property type="entry name" value="DUF1904"/>
    <property type="match status" value="1"/>
</dbReference>
<dbReference type="Proteomes" id="UP001314903">
    <property type="component" value="Unassembled WGS sequence"/>
</dbReference>
<keyword evidence="2" id="KW-1185">Reference proteome</keyword>
<evidence type="ECO:0000313" key="1">
    <source>
        <dbReference type="EMBL" id="MBP2027525.1"/>
    </source>
</evidence>
<protein>
    <recommendedName>
        <fullName evidence="3">DUF1904 domain-containing protein</fullName>
    </recommendedName>
</protein>
<comment type="caution">
    <text evidence="1">The sequence shown here is derived from an EMBL/GenBank/DDBJ whole genome shotgun (WGS) entry which is preliminary data.</text>
</comment>
<gene>
    <name evidence="1" type="ORF">J2Z35_001322</name>
</gene>
<dbReference type="RefSeq" id="WP_209660586.1">
    <property type="nucleotide sequence ID" value="NZ_JAGGLI010000012.1"/>
</dbReference>
<evidence type="ECO:0000313" key="2">
    <source>
        <dbReference type="Proteomes" id="UP001314903"/>
    </source>
</evidence>
<reference evidence="1 2" key="1">
    <citation type="submission" date="2021-03" db="EMBL/GenBank/DDBJ databases">
        <title>Genomic Encyclopedia of Type Strains, Phase IV (KMG-IV): sequencing the most valuable type-strain genomes for metagenomic binning, comparative biology and taxonomic classification.</title>
        <authorList>
            <person name="Goeker M."/>
        </authorList>
    </citation>
    <scope>NUCLEOTIDE SEQUENCE [LARGE SCALE GENOMIC DNA]</scope>
    <source>
        <strain evidence="1 2">DSM 27512</strain>
    </source>
</reference>
<dbReference type="InterPro" id="IPR014347">
    <property type="entry name" value="Tautomerase/MIF_sf"/>
</dbReference>
<evidence type="ECO:0008006" key="3">
    <source>
        <dbReference type="Google" id="ProtNLM"/>
    </source>
</evidence>
<dbReference type="EMBL" id="JAGGLI010000012">
    <property type="protein sequence ID" value="MBP2027525.1"/>
    <property type="molecule type" value="Genomic_DNA"/>
</dbReference>
<dbReference type="InterPro" id="IPR015017">
    <property type="entry name" value="DUF1904"/>
</dbReference>
<dbReference type="Gene3D" id="3.30.429.10">
    <property type="entry name" value="Macrophage Migration Inhibitory Factor"/>
    <property type="match status" value="1"/>
</dbReference>
<organism evidence="1 2">
    <name type="scientific">Acetoanaerobium pronyense</name>
    <dbReference type="NCBI Taxonomy" id="1482736"/>
    <lineage>
        <taxon>Bacteria</taxon>
        <taxon>Bacillati</taxon>
        <taxon>Bacillota</taxon>
        <taxon>Clostridia</taxon>
        <taxon>Peptostreptococcales</taxon>
        <taxon>Filifactoraceae</taxon>
        <taxon>Acetoanaerobium</taxon>
    </lineage>
</organism>
<name>A0ABS4KJK4_9FIRM</name>